<evidence type="ECO:0000313" key="1">
    <source>
        <dbReference type="EMBL" id="JAC71078.1"/>
    </source>
</evidence>
<reference evidence="1" key="1">
    <citation type="submission" date="2014-05" db="EMBL/GenBank/DDBJ databases">
        <title>The transcriptome of the halophilic microalga Tetraselmis sp. GSL018 isolated from the Great Salt Lake, Utah.</title>
        <authorList>
            <person name="Jinkerson R.E."/>
            <person name="D'Adamo S."/>
            <person name="Posewitz M.C."/>
        </authorList>
    </citation>
    <scope>NUCLEOTIDE SEQUENCE</scope>
    <source>
        <strain evidence="1">GSL018</strain>
    </source>
</reference>
<dbReference type="EMBL" id="GBEZ01015053">
    <property type="protein sequence ID" value="JAC71078.1"/>
    <property type="molecule type" value="Transcribed_RNA"/>
</dbReference>
<sequence length="87" mass="10410">MSSKQSGYIVAESFLKTTPSPTALRFFTRPLQISYPTKFWFAKFIDLRERGKIETVLIFKYRREKRISDFDLHFLDINSVRRFSNSH</sequence>
<dbReference type="AlphaFoldDB" id="A0A061RGI9"/>
<accession>A0A061RGI9</accession>
<proteinExistence type="predicted"/>
<protein>
    <submittedName>
        <fullName evidence="1">Uncharacterized protein</fullName>
    </submittedName>
</protein>
<organism evidence="1">
    <name type="scientific">Tetraselmis sp. GSL018</name>
    <dbReference type="NCBI Taxonomy" id="582737"/>
    <lineage>
        <taxon>Eukaryota</taxon>
        <taxon>Viridiplantae</taxon>
        <taxon>Chlorophyta</taxon>
        <taxon>core chlorophytes</taxon>
        <taxon>Chlorodendrophyceae</taxon>
        <taxon>Chlorodendrales</taxon>
        <taxon>Chlorodendraceae</taxon>
        <taxon>Tetraselmis</taxon>
    </lineage>
</organism>
<gene>
    <name evidence="1" type="ORF">TSPGSL018_2729</name>
</gene>
<name>A0A061RGI9_9CHLO</name>